<evidence type="ECO:0008006" key="3">
    <source>
        <dbReference type="Google" id="ProtNLM"/>
    </source>
</evidence>
<comment type="caution">
    <text evidence="1">The sequence shown here is derived from an EMBL/GenBank/DDBJ whole genome shotgun (WGS) entry which is preliminary data.</text>
</comment>
<dbReference type="RefSeq" id="WP_181340231.1">
    <property type="nucleotide sequence ID" value="NZ_JAAKDE010000019.1"/>
</dbReference>
<dbReference type="InterPro" id="IPR032580">
    <property type="entry name" value="SatD"/>
</dbReference>
<sequence>MELYTVLTADVIDSRRQETLVAAKKARLHELTDAALVTPFTFSRGDEIQAVVAGALSSPALLRKLRYYCLPLQLRIGIGFGRITSGLGANSSWEMNGPAFHRARQALDELKQHRHWRTRLVSGDPGLDQMVNTLLNLYDVIQSRWTLSQWEGVMVYEATGSYQEAGQRLGVAFQNVEKRCRAARWWVIREAEAAFPLLLTQYTDLNLVLGE</sequence>
<proteinExistence type="predicted"/>
<evidence type="ECO:0000313" key="1">
    <source>
        <dbReference type="EMBL" id="MBA2133765.1"/>
    </source>
</evidence>
<name>A0A8J6I108_9FIRM</name>
<evidence type="ECO:0000313" key="2">
    <source>
        <dbReference type="Proteomes" id="UP000657177"/>
    </source>
</evidence>
<dbReference type="EMBL" id="JAAKDE010000019">
    <property type="protein sequence ID" value="MBA2133765.1"/>
    <property type="molecule type" value="Genomic_DNA"/>
</dbReference>
<dbReference type="Proteomes" id="UP000657177">
    <property type="component" value="Unassembled WGS sequence"/>
</dbReference>
<reference evidence="1" key="1">
    <citation type="submission" date="2020-06" db="EMBL/GenBank/DDBJ databases">
        <title>Novel chitinolytic bacterium.</title>
        <authorList>
            <person name="Ungkulpasvich U."/>
            <person name="Kosugi A."/>
            <person name="Uke A."/>
        </authorList>
    </citation>
    <scope>NUCLEOTIDE SEQUENCE</scope>
    <source>
        <strain evidence="1">UUS1-1</strain>
    </source>
</reference>
<protein>
    <recommendedName>
        <fullName evidence="3">SatD family (SatD)</fullName>
    </recommendedName>
</protein>
<dbReference type="AlphaFoldDB" id="A0A8J6I108"/>
<gene>
    <name evidence="1" type="ORF">G5B42_09500</name>
</gene>
<organism evidence="1 2">
    <name type="scientific">Capillibacterium thermochitinicola</name>
    <dbReference type="NCBI Taxonomy" id="2699427"/>
    <lineage>
        <taxon>Bacteria</taxon>
        <taxon>Bacillati</taxon>
        <taxon>Bacillota</taxon>
        <taxon>Capillibacterium</taxon>
    </lineage>
</organism>
<accession>A0A8J6I108</accession>
<dbReference type="Pfam" id="PF16264">
    <property type="entry name" value="SatD"/>
    <property type="match status" value="1"/>
</dbReference>
<keyword evidence="2" id="KW-1185">Reference proteome</keyword>